<keyword evidence="1" id="KW-0812">Transmembrane</keyword>
<dbReference type="InterPro" id="IPR011009">
    <property type="entry name" value="Kinase-like_dom_sf"/>
</dbReference>
<keyword evidence="4" id="KW-1185">Reference proteome</keyword>
<dbReference type="SUPFAM" id="SSF56112">
    <property type="entry name" value="Protein kinase-like (PK-like)"/>
    <property type="match status" value="1"/>
</dbReference>
<protein>
    <submittedName>
        <fullName evidence="3">Protein kinase domain-containing protein</fullName>
    </submittedName>
</protein>
<reference evidence="3" key="2">
    <citation type="submission" date="2022-06" db="UniProtKB">
        <authorList>
            <consortium name="EnsemblMetazoa"/>
        </authorList>
    </citation>
    <scope>IDENTIFICATION</scope>
    <source>
        <strain evidence="3">DF5081</strain>
    </source>
</reference>
<dbReference type="PANTHER" id="PTHR24416">
    <property type="entry name" value="TYROSINE-PROTEIN KINASE RECEPTOR"/>
    <property type="match status" value="1"/>
</dbReference>
<dbReference type="InterPro" id="IPR050122">
    <property type="entry name" value="RTK"/>
</dbReference>
<feature type="domain" description="Protein kinase" evidence="2">
    <location>
        <begin position="84"/>
        <end position="371"/>
    </location>
</feature>
<dbReference type="GO" id="GO:0005524">
    <property type="term" value="F:ATP binding"/>
    <property type="evidence" value="ECO:0007669"/>
    <property type="project" value="InterPro"/>
</dbReference>
<feature type="transmembrane region" description="Helical" evidence="1">
    <location>
        <begin position="24"/>
        <end position="45"/>
    </location>
</feature>
<dbReference type="Pfam" id="PF07714">
    <property type="entry name" value="PK_Tyr_Ser-Thr"/>
    <property type="match status" value="1"/>
</dbReference>
<evidence type="ECO:0000313" key="4">
    <source>
        <dbReference type="Proteomes" id="UP000005237"/>
    </source>
</evidence>
<keyword evidence="1" id="KW-1133">Transmembrane helix</keyword>
<reference evidence="4" key="1">
    <citation type="submission" date="2010-08" db="EMBL/GenBank/DDBJ databases">
        <authorList>
            <consortium name="Caenorhabditis japonica Sequencing Consortium"/>
            <person name="Wilson R.K."/>
        </authorList>
    </citation>
    <scope>NUCLEOTIDE SEQUENCE [LARGE SCALE GENOMIC DNA]</scope>
    <source>
        <strain evidence="4">DF5081</strain>
    </source>
</reference>
<evidence type="ECO:0000256" key="1">
    <source>
        <dbReference type="SAM" id="Phobius"/>
    </source>
</evidence>
<dbReference type="InterPro" id="IPR000719">
    <property type="entry name" value="Prot_kinase_dom"/>
</dbReference>
<dbReference type="GO" id="GO:0043235">
    <property type="term" value="C:receptor complex"/>
    <property type="evidence" value="ECO:0007669"/>
    <property type="project" value="TreeGrafter"/>
</dbReference>
<sequence>MDHSSDHTEPPPNLLDDNCSASYMTPYATVIAMSGLYLLAIFYFCKKSKKMCQPMSDSMYPYQKRIKQLERELKNYLIDEESIEVDDYQIGQTADGFVFRGGVFPKTRNRFNAKVTTAVKISFPIVTKSISLLEDALRLSKLDHPNLIRLLGVSQLSFTVFRPMIALEWLPGGTLADYFLYNVREKEDSERSPIQLKDMLSILYQVSQALKYIHCKLDEFGQELTHGRILTRNVLISEPDLKKCEVKLGDFGEAPMGLEYVTPIVSYMPPEILCCAERIPPHRPENDVWMFGVFIWECLTLGAQPHFRKSVDEIKKSFRLPDRGLSCPPTCPLDVWTLVSDCLSEPHIRPRFASTTNASIPSRLSDLHHIVSPALFLYPIPNQSVCTCTEHHCRSVPQY</sequence>
<dbReference type="PANTHER" id="PTHR24416:SF600">
    <property type="entry name" value="PDGF- AND VEGF-RECEPTOR RELATED, ISOFORM J"/>
    <property type="match status" value="1"/>
</dbReference>
<dbReference type="GO" id="GO:0004714">
    <property type="term" value="F:transmembrane receptor protein tyrosine kinase activity"/>
    <property type="evidence" value="ECO:0007669"/>
    <property type="project" value="TreeGrafter"/>
</dbReference>
<dbReference type="AlphaFoldDB" id="A0A8R1DHJ7"/>
<dbReference type="Gene3D" id="1.10.510.10">
    <property type="entry name" value="Transferase(Phosphotransferase) domain 1"/>
    <property type="match status" value="1"/>
</dbReference>
<dbReference type="GO" id="GO:0007169">
    <property type="term" value="P:cell surface receptor protein tyrosine kinase signaling pathway"/>
    <property type="evidence" value="ECO:0007669"/>
    <property type="project" value="TreeGrafter"/>
</dbReference>
<name>A0A8R1DHJ7_CAEJA</name>
<dbReference type="GO" id="GO:0005886">
    <property type="term" value="C:plasma membrane"/>
    <property type="evidence" value="ECO:0007669"/>
    <property type="project" value="TreeGrafter"/>
</dbReference>
<dbReference type="Gene3D" id="3.30.200.20">
    <property type="entry name" value="Phosphorylase Kinase, domain 1"/>
    <property type="match status" value="1"/>
</dbReference>
<evidence type="ECO:0000259" key="2">
    <source>
        <dbReference type="PROSITE" id="PS50011"/>
    </source>
</evidence>
<dbReference type="GO" id="GO:0010628">
    <property type="term" value="P:positive regulation of gene expression"/>
    <property type="evidence" value="ECO:0007669"/>
    <property type="project" value="EnsemblMetazoa"/>
</dbReference>
<dbReference type="Proteomes" id="UP000005237">
    <property type="component" value="Unassembled WGS sequence"/>
</dbReference>
<dbReference type="InterPro" id="IPR001245">
    <property type="entry name" value="Ser-Thr/Tyr_kinase_cat_dom"/>
</dbReference>
<evidence type="ECO:0000313" key="3">
    <source>
        <dbReference type="EnsemblMetazoa" id="CJA02325.1"/>
    </source>
</evidence>
<dbReference type="FunFam" id="1.10.510.10:FF:001433">
    <property type="entry name" value="Protein CBG20555"/>
    <property type="match status" value="1"/>
</dbReference>
<organism evidence="3 4">
    <name type="scientific">Caenorhabditis japonica</name>
    <dbReference type="NCBI Taxonomy" id="281687"/>
    <lineage>
        <taxon>Eukaryota</taxon>
        <taxon>Metazoa</taxon>
        <taxon>Ecdysozoa</taxon>
        <taxon>Nematoda</taxon>
        <taxon>Chromadorea</taxon>
        <taxon>Rhabditida</taxon>
        <taxon>Rhabditina</taxon>
        <taxon>Rhabditomorpha</taxon>
        <taxon>Rhabditoidea</taxon>
        <taxon>Rhabditidae</taxon>
        <taxon>Peloderinae</taxon>
        <taxon>Caenorhabditis</taxon>
    </lineage>
</organism>
<dbReference type="PROSITE" id="PS50011">
    <property type="entry name" value="PROTEIN_KINASE_DOM"/>
    <property type="match status" value="1"/>
</dbReference>
<proteinExistence type="predicted"/>
<dbReference type="GO" id="GO:0009611">
    <property type="term" value="P:response to wounding"/>
    <property type="evidence" value="ECO:0007669"/>
    <property type="project" value="EnsemblMetazoa"/>
</dbReference>
<accession>A0A8R1DHJ7</accession>
<dbReference type="EnsemblMetazoa" id="CJA02325.1">
    <property type="protein sequence ID" value="CJA02325.1"/>
    <property type="gene ID" value="WBGene00121529"/>
</dbReference>
<keyword evidence="1" id="KW-0472">Membrane</keyword>
<dbReference type="GO" id="GO:0050832">
    <property type="term" value="P:defense response to fungus"/>
    <property type="evidence" value="ECO:0007669"/>
    <property type="project" value="EnsemblMetazoa"/>
</dbReference>